<dbReference type="InterPro" id="IPR041527">
    <property type="entry name" value="YhcG_N"/>
</dbReference>
<protein>
    <recommendedName>
        <fullName evidence="1">YhcG N-terminal domain-containing protein</fullName>
    </recommendedName>
</protein>
<dbReference type="EMBL" id="CCXY01000258">
    <property type="protein sequence ID" value="CEG13133.1"/>
    <property type="molecule type" value="Genomic_DNA"/>
</dbReference>
<dbReference type="AlphaFoldDB" id="A0A098EAU0"/>
<name>A0A098EAU0_9ZZZZ</name>
<proteinExistence type="predicted"/>
<sequence>MRTACCSRGSTKRKEILKKKMTGTKTITSRNYGKIPDKVIKHIEQSKFRAFSEVNKALLHAYWNIGKELGENAAYGKSVVEKLSVDLG</sequence>
<dbReference type="Pfam" id="PF17761">
    <property type="entry name" value="DUF1016_N"/>
    <property type="match status" value="1"/>
</dbReference>
<evidence type="ECO:0000259" key="1">
    <source>
        <dbReference type="Pfam" id="PF17761"/>
    </source>
</evidence>
<reference evidence="2" key="1">
    <citation type="submission" date="2014-09" db="EMBL/GenBank/DDBJ databases">
        <authorList>
            <person name="Probst J Alexander"/>
        </authorList>
    </citation>
    <scope>NUCLEOTIDE SEQUENCE</scope>
</reference>
<organism evidence="2">
    <name type="scientific">groundwater metagenome</name>
    <dbReference type="NCBI Taxonomy" id="717931"/>
    <lineage>
        <taxon>unclassified sequences</taxon>
        <taxon>metagenomes</taxon>
        <taxon>ecological metagenomes</taxon>
    </lineage>
</organism>
<gene>
    <name evidence="2" type="ORF">MSIBF_A3300006</name>
</gene>
<evidence type="ECO:0000313" key="2">
    <source>
        <dbReference type="EMBL" id="CEG13133.1"/>
    </source>
</evidence>
<feature type="domain" description="YhcG N-terminal" evidence="1">
    <location>
        <begin position="39"/>
        <end position="87"/>
    </location>
</feature>
<accession>A0A098EAU0</accession>